<accession>A0A0E9T9R8</accession>
<organism evidence="1">
    <name type="scientific">Anguilla anguilla</name>
    <name type="common">European freshwater eel</name>
    <name type="synonym">Muraena anguilla</name>
    <dbReference type="NCBI Taxonomy" id="7936"/>
    <lineage>
        <taxon>Eukaryota</taxon>
        <taxon>Metazoa</taxon>
        <taxon>Chordata</taxon>
        <taxon>Craniata</taxon>
        <taxon>Vertebrata</taxon>
        <taxon>Euteleostomi</taxon>
        <taxon>Actinopterygii</taxon>
        <taxon>Neopterygii</taxon>
        <taxon>Teleostei</taxon>
        <taxon>Anguilliformes</taxon>
        <taxon>Anguillidae</taxon>
        <taxon>Anguilla</taxon>
    </lineage>
</organism>
<proteinExistence type="predicted"/>
<evidence type="ECO:0000313" key="1">
    <source>
        <dbReference type="EMBL" id="JAH50361.1"/>
    </source>
</evidence>
<name>A0A0E9T9R8_ANGAN</name>
<reference evidence="1" key="2">
    <citation type="journal article" date="2015" name="Fish Shellfish Immunol.">
        <title>Early steps in the European eel (Anguilla anguilla)-Vibrio vulnificus interaction in the gills: Role of the RtxA13 toxin.</title>
        <authorList>
            <person name="Callol A."/>
            <person name="Pajuelo D."/>
            <person name="Ebbesson L."/>
            <person name="Teles M."/>
            <person name="MacKenzie S."/>
            <person name="Amaro C."/>
        </authorList>
    </citation>
    <scope>NUCLEOTIDE SEQUENCE</scope>
</reference>
<dbReference type="EMBL" id="GBXM01058216">
    <property type="protein sequence ID" value="JAH50361.1"/>
    <property type="molecule type" value="Transcribed_RNA"/>
</dbReference>
<dbReference type="AlphaFoldDB" id="A0A0E9T9R8"/>
<reference evidence="1" key="1">
    <citation type="submission" date="2014-11" db="EMBL/GenBank/DDBJ databases">
        <authorList>
            <person name="Amaro Gonzalez C."/>
        </authorList>
    </citation>
    <scope>NUCLEOTIDE SEQUENCE</scope>
</reference>
<sequence length="44" mass="5146">MHTALWESPNTLKQAKYDVRFHVCCNDLLSFHPTSLTTEAYFTK</sequence>
<protein>
    <submittedName>
        <fullName evidence="1">Uncharacterized protein</fullName>
    </submittedName>
</protein>